<dbReference type="Proteomes" id="UP000695562">
    <property type="component" value="Unassembled WGS sequence"/>
</dbReference>
<keyword evidence="1" id="KW-0677">Repeat</keyword>
<evidence type="ECO:0000313" key="2">
    <source>
        <dbReference type="EMBL" id="KAF2074980.1"/>
    </source>
</evidence>
<dbReference type="Gene3D" id="3.80.10.10">
    <property type="entry name" value="Ribonuclease Inhibitor"/>
    <property type="match status" value="1"/>
</dbReference>
<dbReference type="OrthoDB" id="24203at2759"/>
<protein>
    <recommendedName>
        <fullName evidence="4">FNIP repeat-containing protein</fullName>
    </recommendedName>
</protein>
<dbReference type="InterPro" id="IPR032675">
    <property type="entry name" value="LRR_dom_sf"/>
</dbReference>
<dbReference type="PANTHER" id="PTHR32134:SF178">
    <property type="entry name" value="FNIP REPEAT-CONTAINING PROTEIN"/>
    <property type="match status" value="1"/>
</dbReference>
<gene>
    <name evidence="2" type="ORF">CYY_003719</name>
</gene>
<dbReference type="InterPro" id="IPR008615">
    <property type="entry name" value="FNIP"/>
</dbReference>
<sequence>MNQSIDNSLFFKIIRDKYIRFNIRNYLFNFKIEISLKDLFNNQTLNHLISFNIPLLLKVNQNEFLEYHKSFIKFINNKNNYINNLIQHIVFIDGFNEKIPIGFIGKQVKFVDLGDDFDQDLEIGTFPQDSELEKLVFSYSFNRPIKDDLLPSGLKVCYFSRDFNQCLGENTIPKSVTKLRLLEEMVEQKITNNMLPPNLTFLKFSGTVDRDFKFPSTLTSLSLVSFTSRITTNLFPSTLDTLRFLDVVWSSPLSKEILPSNLKHLYFENDYPYSLDILPDSLTSLDLGFHLNTEFQQPLPRNLKRLIFSLAYDKPLPYPLPSSLTYLEMQNFKTCTFKPGFIPASVKTLVYCQSPSAPLTPGVIPEGVTSLTFPYSFNSLLQHGSIPSSVKHIEFKSIYSFSIEKDVIPSSVESFIIRIKDQELDISLPPENTCSISFYFKANVPLYKPLLFGITHLDYISNKEINSEYIPSSVTSITFRDYNIELKKGDIPNGVKELSLGTSFRKPIDPNTLPDSLTKLSLNKSIYFKFNENIPKSVKYLSLYVYHDHLIKIERMKLF</sequence>
<evidence type="ECO:0008006" key="4">
    <source>
        <dbReference type="Google" id="ProtNLM"/>
    </source>
</evidence>
<name>A0A8J4PWD2_9MYCE</name>
<accession>A0A8J4PWD2</accession>
<dbReference type="AlphaFoldDB" id="A0A8J4PWD2"/>
<evidence type="ECO:0000313" key="3">
    <source>
        <dbReference type="Proteomes" id="UP000695562"/>
    </source>
</evidence>
<dbReference type="InterPro" id="IPR051251">
    <property type="entry name" value="STK_FNIP-Repeat"/>
</dbReference>
<comment type="caution">
    <text evidence="2">The sequence shown here is derived from an EMBL/GenBank/DDBJ whole genome shotgun (WGS) entry which is preliminary data.</text>
</comment>
<organism evidence="2 3">
    <name type="scientific">Polysphondylium violaceum</name>
    <dbReference type="NCBI Taxonomy" id="133409"/>
    <lineage>
        <taxon>Eukaryota</taxon>
        <taxon>Amoebozoa</taxon>
        <taxon>Evosea</taxon>
        <taxon>Eumycetozoa</taxon>
        <taxon>Dictyostelia</taxon>
        <taxon>Dictyosteliales</taxon>
        <taxon>Dictyosteliaceae</taxon>
        <taxon>Polysphondylium</taxon>
    </lineage>
</organism>
<keyword evidence="3" id="KW-1185">Reference proteome</keyword>
<proteinExistence type="predicted"/>
<dbReference type="EMBL" id="AJWJ01000120">
    <property type="protein sequence ID" value="KAF2074980.1"/>
    <property type="molecule type" value="Genomic_DNA"/>
</dbReference>
<reference evidence="2" key="1">
    <citation type="submission" date="2020-01" db="EMBL/GenBank/DDBJ databases">
        <title>Development of genomics and gene disruption for Polysphondylium violaceum indicates a role for the polyketide synthase stlB in stalk morphogenesis.</title>
        <authorList>
            <person name="Narita B."/>
            <person name="Kawabe Y."/>
            <person name="Kin K."/>
            <person name="Saito T."/>
            <person name="Gibbs R."/>
            <person name="Kuspa A."/>
            <person name="Muzny D."/>
            <person name="Queller D."/>
            <person name="Richards S."/>
            <person name="Strassman J."/>
            <person name="Sucgang R."/>
            <person name="Worley K."/>
            <person name="Schaap P."/>
        </authorList>
    </citation>
    <scope>NUCLEOTIDE SEQUENCE</scope>
    <source>
        <strain evidence="2">QSvi11</strain>
    </source>
</reference>
<dbReference type="PANTHER" id="PTHR32134">
    <property type="entry name" value="FNIP REPEAT-CONTAINING PROTEIN"/>
    <property type="match status" value="1"/>
</dbReference>
<dbReference type="Pfam" id="PF05725">
    <property type="entry name" value="FNIP"/>
    <property type="match status" value="5"/>
</dbReference>
<dbReference type="SUPFAM" id="SSF52058">
    <property type="entry name" value="L domain-like"/>
    <property type="match status" value="1"/>
</dbReference>
<evidence type="ECO:0000256" key="1">
    <source>
        <dbReference type="ARBA" id="ARBA00022737"/>
    </source>
</evidence>